<feature type="region of interest" description="Disordered" evidence="2">
    <location>
        <begin position="124"/>
        <end position="152"/>
    </location>
</feature>
<evidence type="ECO:0000313" key="4">
    <source>
        <dbReference type="Proteomes" id="UP000077202"/>
    </source>
</evidence>
<keyword evidence="1" id="KW-0175">Coiled coil</keyword>
<evidence type="ECO:0000256" key="1">
    <source>
        <dbReference type="SAM" id="Coils"/>
    </source>
</evidence>
<feature type="region of interest" description="Disordered" evidence="2">
    <location>
        <begin position="374"/>
        <end position="431"/>
    </location>
</feature>
<dbReference type="Proteomes" id="UP000077202">
    <property type="component" value="Unassembled WGS sequence"/>
</dbReference>
<feature type="coiled-coil region" evidence="1">
    <location>
        <begin position="797"/>
        <end position="838"/>
    </location>
</feature>
<evidence type="ECO:0000313" key="3">
    <source>
        <dbReference type="EMBL" id="OAE27111.1"/>
    </source>
</evidence>
<feature type="compositionally biased region" description="Low complexity" evidence="2">
    <location>
        <begin position="401"/>
        <end position="416"/>
    </location>
</feature>
<accession>A0A176W3D4</accession>
<feature type="coiled-coil region" evidence="1">
    <location>
        <begin position="65"/>
        <end position="106"/>
    </location>
</feature>
<feature type="compositionally biased region" description="Basic and acidic residues" evidence="2">
    <location>
        <begin position="326"/>
        <end position="342"/>
    </location>
</feature>
<organism evidence="3 4">
    <name type="scientific">Marchantia polymorpha subsp. ruderalis</name>
    <dbReference type="NCBI Taxonomy" id="1480154"/>
    <lineage>
        <taxon>Eukaryota</taxon>
        <taxon>Viridiplantae</taxon>
        <taxon>Streptophyta</taxon>
        <taxon>Embryophyta</taxon>
        <taxon>Marchantiophyta</taxon>
        <taxon>Marchantiopsida</taxon>
        <taxon>Marchantiidae</taxon>
        <taxon>Marchantiales</taxon>
        <taxon>Marchantiaceae</taxon>
        <taxon>Marchantia</taxon>
    </lineage>
</organism>
<keyword evidence="4" id="KW-1185">Reference proteome</keyword>
<dbReference type="EMBL" id="LVLJ01001979">
    <property type="protein sequence ID" value="OAE27111.1"/>
    <property type="molecule type" value="Genomic_DNA"/>
</dbReference>
<dbReference type="AlphaFoldDB" id="A0A176W3D4"/>
<feature type="region of interest" description="Disordered" evidence="2">
    <location>
        <begin position="243"/>
        <end position="262"/>
    </location>
</feature>
<feature type="compositionally biased region" description="Acidic residues" evidence="2">
    <location>
        <begin position="11"/>
        <end position="22"/>
    </location>
</feature>
<name>A0A176W3D4_MARPO</name>
<feature type="compositionally biased region" description="Polar residues" evidence="2">
    <location>
        <begin position="374"/>
        <end position="384"/>
    </location>
</feature>
<sequence length="955" mass="106439">MGFLVAVGVEEADEVEENEEREEEVRGGMAQSGLPRGRSWTAGAPAAGGSGAGGAAFAASSRWLRNERYRELNQLEEEAKRNMKEIKLMEKEIREQAAKLEMLKKLDAKRVERISDLSRVLETEENVEGKRKGGGEGGVDVDDGKQQASEGLQEQLMRLEQERASILSTMEQTKVALEQKEKELDRLAGHHKGLCDQIGKEEKALQAAELEESLQQSVAVHQEMRSLSEDLGRLRGLMDGLPSVPDQFKQNPMRPVKPRGTYHAVTNRGNRSVARNNHESIPAPEQGRSSAGHALPFTGRNKVPVEFEEREGSNRKRHKNSSFEQELQRLHEQRERLEQEAHEKQMLLESVARFSNQSRDAESGIGMYSRKLVGTSQPILSPSSVFEGFKDTPSLGPPRPATTDSSSASSDASSEDTTVEKPENGAVNSAAKRLNFGDSSLKKPDTTMLHPVGTGKSCISMESNSDCVSERDDDMSKDHFGSVAVEDGSVGSCTDITEEQGFPENGLKGGCSPEEGETKDFLQGESVVEGIEEEELTTGSGINEIQRLEEEVGSWGYGETPRILPTEELLPSEIRAAETPGTLIYHEEPGEGVVEEESLSARCHKIRRSLEFIFDSKNIEGARGSLETCLHPAVPSSQSHLEEEESFQVSILKSFQTEEGNQPRELYAKIGDEDEFRVGRREASANVGDDNDFQIWKQNAETHIRELSSQFSLLHQKVEREVELQDELRKQQHLEQSSATTEQLTKQVNSFGDEITELRQSMLQLQQKLLKEVESRSSAEHSIEHFRSICTDQSSKLEHMESRVSILANELEQQLQLKAELEGKLDKEAQERLKVEVRLKDLSHAVLLTASTRERGEEAVEELVEKQKILLIDQLKEAEKLRTVAEVRVCTLDKQVEQLEMVCDVSQNIQEILKFQDKALKLGLQTLVQVLMLAFGVVTLYSRVAEAIKGSLIPT</sequence>
<protein>
    <submittedName>
        <fullName evidence="3">Uncharacterized protein</fullName>
    </submittedName>
</protein>
<evidence type="ECO:0000256" key="2">
    <source>
        <dbReference type="SAM" id="MobiDB-lite"/>
    </source>
</evidence>
<gene>
    <name evidence="3" type="ORF">AXG93_829s1120</name>
</gene>
<proteinExistence type="predicted"/>
<feature type="compositionally biased region" description="Basic and acidic residues" evidence="2">
    <location>
        <begin position="303"/>
        <end position="314"/>
    </location>
</feature>
<feature type="region of interest" description="Disordered" evidence="2">
    <location>
        <begin position="11"/>
        <end position="55"/>
    </location>
</feature>
<feature type="region of interest" description="Disordered" evidence="2">
    <location>
        <begin position="273"/>
        <end position="342"/>
    </location>
</feature>
<comment type="caution">
    <text evidence="3">The sequence shown here is derived from an EMBL/GenBank/DDBJ whole genome shotgun (WGS) entry which is preliminary data.</text>
</comment>
<reference evidence="3" key="1">
    <citation type="submission" date="2016-03" db="EMBL/GenBank/DDBJ databases">
        <title>Mechanisms controlling the formation of the plant cell surface in tip-growing cells are functionally conserved among land plants.</title>
        <authorList>
            <person name="Honkanen S."/>
            <person name="Jones V.A."/>
            <person name="Morieri G."/>
            <person name="Champion C."/>
            <person name="Hetherington A.J."/>
            <person name="Kelly S."/>
            <person name="Saint-Marcoux D."/>
            <person name="Proust H."/>
            <person name="Prescott H."/>
            <person name="Dolan L."/>
        </authorList>
    </citation>
    <scope>NUCLEOTIDE SEQUENCE [LARGE SCALE GENOMIC DNA]</scope>
    <source>
        <tissue evidence="3">Whole gametophyte</tissue>
    </source>
</reference>
<feature type="compositionally biased region" description="Basic and acidic residues" evidence="2">
    <location>
        <begin position="124"/>
        <end position="134"/>
    </location>
</feature>